<proteinExistence type="predicted"/>
<accession>C7XVR0</accession>
<organism evidence="1 2">
    <name type="scientific">Limosilactobacillus coleohominis 101-4-CHN</name>
    <dbReference type="NCBI Taxonomy" id="575594"/>
    <lineage>
        <taxon>Bacteria</taxon>
        <taxon>Bacillati</taxon>
        <taxon>Bacillota</taxon>
        <taxon>Bacilli</taxon>
        <taxon>Lactobacillales</taxon>
        <taxon>Lactobacillaceae</taxon>
        <taxon>Limosilactobacillus</taxon>
    </lineage>
</organism>
<sequence length="32" mass="3271">MEGCDTPGRFATGCGGNFHGASQILNLTKEGT</sequence>
<dbReference type="HOGENOM" id="CLU_3390001_0_0_9"/>
<gene>
    <name evidence="1" type="ORF">HMPREF0501_00804</name>
</gene>
<dbReference type="AlphaFoldDB" id="C7XVR0"/>
<keyword evidence="2" id="KW-1185">Reference proteome</keyword>
<evidence type="ECO:0000313" key="1">
    <source>
        <dbReference type="EMBL" id="EEU30426.1"/>
    </source>
</evidence>
<evidence type="ECO:0000313" key="2">
    <source>
        <dbReference type="Proteomes" id="UP000003987"/>
    </source>
</evidence>
<dbReference type="Proteomes" id="UP000003987">
    <property type="component" value="Unassembled WGS sequence"/>
</dbReference>
<dbReference type="EMBL" id="GG698803">
    <property type="protein sequence ID" value="EEU30426.1"/>
    <property type="molecule type" value="Genomic_DNA"/>
</dbReference>
<dbReference type="STRING" id="575594.HMPREF0501_00804"/>
<name>C7XVR0_9LACO</name>
<reference evidence="1 2" key="1">
    <citation type="submission" date="2009-06" db="EMBL/GenBank/DDBJ databases">
        <title>The Genome Sequence of Lactobacillus coleohominis strain 101-4-CHN.</title>
        <authorList>
            <consortium name="The Broad Institute Genome Sequencing Platform"/>
            <person name="Ward D."/>
            <person name="Young S.K."/>
            <person name="Zeng Q."/>
            <person name="Koehrsen M."/>
            <person name="Alvarado L."/>
            <person name="Berlin A."/>
            <person name="Borenstein D."/>
            <person name="Chen Z."/>
            <person name="Engels R."/>
            <person name="Freedman E."/>
            <person name="Gellesch M."/>
            <person name="Goldberg J."/>
            <person name="Griggs A."/>
            <person name="Gujja S."/>
            <person name="Heiman D."/>
            <person name="Hepburn T."/>
            <person name="Howarth C."/>
            <person name="Jen D."/>
            <person name="Larson L."/>
            <person name="Lewis B."/>
            <person name="Mehta T."/>
            <person name="Park D."/>
            <person name="Pearson M."/>
            <person name="Roberts A."/>
            <person name="Saif S."/>
            <person name="Shea T."/>
            <person name="Shenoy N."/>
            <person name="Sisk P."/>
            <person name="Stolte C."/>
            <person name="Sykes S."/>
            <person name="Walk T."/>
            <person name="White J."/>
            <person name="Yandava C."/>
            <person name="Liu Y."/>
            <person name="Xu Q."/>
            <person name="Lander E."/>
            <person name="Nusbaum C."/>
            <person name="Galagan J."/>
            <person name="Birren B."/>
        </authorList>
    </citation>
    <scope>NUCLEOTIDE SEQUENCE [LARGE SCALE GENOMIC DNA]</scope>
    <source>
        <strain evidence="1 2">101-4-CHN</strain>
    </source>
</reference>
<protein>
    <submittedName>
        <fullName evidence="1">Uncharacterized protein</fullName>
    </submittedName>
</protein>